<comment type="caution">
    <text evidence="2">The sequence shown here is derived from an EMBL/GenBank/DDBJ whole genome shotgun (WGS) entry which is preliminary data.</text>
</comment>
<keyword evidence="1" id="KW-0812">Transmembrane</keyword>
<sequence>MSPALMKMWIALASMGFMFIAILAIYLSRFKMKGFLKGTFAAIAYFFMILAGLLIFFVVFSGPVNE</sequence>
<evidence type="ECO:0000256" key="1">
    <source>
        <dbReference type="SAM" id="Phobius"/>
    </source>
</evidence>
<feature type="transmembrane region" description="Helical" evidence="1">
    <location>
        <begin position="6"/>
        <end position="27"/>
    </location>
</feature>
<dbReference type="STRING" id="246786.GS18_0209615"/>
<accession>A0A084H0E5</accession>
<dbReference type="Proteomes" id="UP000028549">
    <property type="component" value="Unassembled WGS sequence"/>
</dbReference>
<dbReference type="InterPro" id="IPR020076">
    <property type="entry name" value="DUF2768"/>
</dbReference>
<reference evidence="2 3" key="1">
    <citation type="journal article" date="2005" name="Int. J. Syst. Evol. Microbiol.">
        <title>Bacillus cibi sp. nov., isolated from jeotgal, a traditional Korean fermented seafood.</title>
        <authorList>
            <person name="Yoon J.H."/>
            <person name="Lee C.H."/>
            <person name="Oh T.K."/>
        </authorList>
    </citation>
    <scope>NUCLEOTIDE SEQUENCE [LARGE SCALE GENOMIC DNA]</scope>
    <source>
        <strain evidence="2 3">DSM 16189</strain>
    </source>
</reference>
<evidence type="ECO:0000313" key="3">
    <source>
        <dbReference type="Proteomes" id="UP000028549"/>
    </source>
</evidence>
<keyword evidence="3" id="KW-1185">Reference proteome</keyword>
<dbReference type="OrthoDB" id="2476435at2"/>
<proteinExistence type="predicted"/>
<dbReference type="RefSeq" id="WP_029280236.1">
    <property type="nucleotide sequence ID" value="NZ_CP176757.1"/>
</dbReference>
<name>A0A084H0E5_METID</name>
<dbReference type="EMBL" id="JNVC02000004">
    <property type="protein sequence ID" value="KEZ53057.1"/>
    <property type="molecule type" value="Genomic_DNA"/>
</dbReference>
<dbReference type="AlphaFoldDB" id="A0A084H0E5"/>
<keyword evidence="1" id="KW-0472">Membrane</keyword>
<evidence type="ECO:0000313" key="2">
    <source>
        <dbReference type="EMBL" id="KEZ53057.1"/>
    </source>
</evidence>
<protein>
    <recommendedName>
        <fullName evidence="4">NAD(FAD)-dependent dehydrogenase</fullName>
    </recommendedName>
</protein>
<feature type="transmembrane region" description="Helical" evidence="1">
    <location>
        <begin position="39"/>
        <end position="60"/>
    </location>
</feature>
<evidence type="ECO:0008006" key="4">
    <source>
        <dbReference type="Google" id="ProtNLM"/>
    </source>
</evidence>
<dbReference type="Pfam" id="PF10966">
    <property type="entry name" value="DUF2768"/>
    <property type="match status" value="1"/>
</dbReference>
<gene>
    <name evidence="2" type="ORF">GS18_0209615</name>
</gene>
<organism evidence="2 3">
    <name type="scientific">Metabacillus indicus</name>
    <name type="common">Bacillus indicus</name>
    <dbReference type="NCBI Taxonomy" id="246786"/>
    <lineage>
        <taxon>Bacteria</taxon>
        <taxon>Bacillati</taxon>
        <taxon>Bacillota</taxon>
        <taxon>Bacilli</taxon>
        <taxon>Bacillales</taxon>
        <taxon>Bacillaceae</taxon>
        <taxon>Metabacillus</taxon>
    </lineage>
</organism>
<keyword evidence="1" id="KW-1133">Transmembrane helix</keyword>